<evidence type="ECO:0000313" key="3">
    <source>
        <dbReference type="Proteomes" id="UP001480595"/>
    </source>
</evidence>
<feature type="compositionally biased region" description="Basic and acidic residues" evidence="1">
    <location>
        <begin position="151"/>
        <end position="169"/>
    </location>
</feature>
<sequence length="210" mass="24177">MKRQQSRWNAVNTICLGKAAAAADSNKVTPALRGFHITHQQPKAASPSSSFPHPDNDNLVDDNTHDPQQQPRQKTQEEKQEEEEQLYHDLALRSLNYATTIKHRHRRSRKLGAVMTGFVEPLRREDGEQNLQINKRLKQRRLEGEEQATAQRREENQEEKRRVSNEKQRERRARKKKEREEQEEQEEQEQEAGSGATLAAPVAATTTVAS</sequence>
<feature type="region of interest" description="Disordered" evidence="1">
    <location>
        <begin position="141"/>
        <end position="210"/>
    </location>
</feature>
<dbReference type="EMBL" id="JAQQWL010000011">
    <property type="protein sequence ID" value="KAK8048405.1"/>
    <property type="molecule type" value="Genomic_DNA"/>
</dbReference>
<protein>
    <submittedName>
        <fullName evidence="2">Uncharacterized protein</fullName>
    </submittedName>
</protein>
<dbReference type="RefSeq" id="XP_066710654.1">
    <property type="nucleotide sequence ID" value="XM_066861544.1"/>
</dbReference>
<reference evidence="2 3" key="1">
    <citation type="submission" date="2023-01" db="EMBL/GenBank/DDBJ databases">
        <title>Analysis of 21 Apiospora genomes using comparative genomics revels a genus with tremendous synthesis potential of carbohydrate active enzymes and secondary metabolites.</title>
        <authorList>
            <person name="Sorensen T."/>
        </authorList>
    </citation>
    <scope>NUCLEOTIDE SEQUENCE [LARGE SCALE GENOMIC DNA]</scope>
    <source>
        <strain evidence="2 3">CBS 135458</strain>
    </source>
</reference>
<dbReference type="GeneID" id="92094607"/>
<keyword evidence="3" id="KW-1185">Reference proteome</keyword>
<feature type="region of interest" description="Disordered" evidence="1">
    <location>
        <begin position="33"/>
        <end position="85"/>
    </location>
</feature>
<feature type="compositionally biased region" description="Polar residues" evidence="1">
    <location>
        <begin position="38"/>
        <end position="51"/>
    </location>
</feature>
<feature type="compositionally biased region" description="Acidic residues" evidence="1">
    <location>
        <begin position="181"/>
        <end position="190"/>
    </location>
</feature>
<feature type="compositionally biased region" description="Low complexity" evidence="1">
    <location>
        <begin position="191"/>
        <end position="210"/>
    </location>
</feature>
<comment type="caution">
    <text evidence="2">The sequence shown here is derived from an EMBL/GenBank/DDBJ whole genome shotgun (WGS) entry which is preliminary data.</text>
</comment>
<gene>
    <name evidence="2" type="ORF">PG994_010135</name>
</gene>
<accession>A0ABR1TP20</accession>
<organism evidence="2 3">
    <name type="scientific">Apiospora phragmitis</name>
    <dbReference type="NCBI Taxonomy" id="2905665"/>
    <lineage>
        <taxon>Eukaryota</taxon>
        <taxon>Fungi</taxon>
        <taxon>Dikarya</taxon>
        <taxon>Ascomycota</taxon>
        <taxon>Pezizomycotina</taxon>
        <taxon>Sordariomycetes</taxon>
        <taxon>Xylariomycetidae</taxon>
        <taxon>Amphisphaeriales</taxon>
        <taxon>Apiosporaceae</taxon>
        <taxon>Apiospora</taxon>
    </lineage>
</organism>
<proteinExistence type="predicted"/>
<evidence type="ECO:0000256" key="1">
    <source>
        <dbReference type="SAM" id="MobiDB-lite"/>
    </source>
</evidence>
<name>A0ABR1TP20_9PEZI</name>
<dbReference type="Proteomes" id="UP001480595">
    <property type="component" value="Unassembled WGS sequence"/>
</dbReference>
<evidence type="ECO:0000313" key="2">
    <source>
        <dbReference type="EMBL" id="KAK8048405.1"/>
    </source>
</evidence>